<name>A0A9P9YC01_9MUSC</name>
<organism evidence="1 2">
    <name type="scientific">Drosophila gunungcola</name>
    <name type="common">fruit fly</name>
    <dbReference type="NCBI Taxonomy" id="103775"/>
    <lineage>
        <taxon>Eukaryota</taxon>
        <taxon>Metazoa</taxon>
        <taxon>Ecdysozoa</taxon>
        <taxon>Arthropoda</taxon>
        <taxon>Hexapoda</taxon>
        <taxon>Insecta</taxon>
        <taxon>Pterygota</taxon>
        <taxon>Neoptera</taxon>
        <taxon>Endopterygota</taxon>
        <taxon>Diptera</taxon>
        <taxon>Brachycera</taxon>
        <taxon>Muscomorpha</taxon>
        <taxon>Ephydroidea</taxon>
        <taxon>Drosophilidae</taxon>
        <taxon>Drosophila</taxon>
        <taxon>Sophophora</taxon>
    </lineage>
</organism>
<accession>A0A9P9YC01</accession>
<keyword evidence="2" id="KW-1185">Reference proteome</keyword>
<dbReference type="EMBL" id="JAMKOV010000106">
    <property type="protein sequence ID" value="KAI8033749.1"/>
    <property type="molecule type" value="Genomic_DNA"/>
</dbReference>
<evidence type="ECO:0000313" key="2">
    <source>
        <dbReference type="Proteomes" id="UP001059596"/>
    </source>
</evidence>
<dbReference type="AlphaFoldDB" id="A0A9P9YC01"/>
<comment type="caution">
    <text evidence="1">The sequence shown here is derived from an EMBL/GenBank/DDBJ whole genome shotgun (WGS) entry which is preliminary data.</text>
</comment>
<protein>
    <submittedName>
        <fullName evidence="1">Uncharacterized protein</fullName>
    </submittedName>
</protein>
<proteinExistence type="predicted"/>
<evidence type="ECO:0000313" key="1">
    <source>
        <dbReference type="EMBL" id="KAI8033749.1"/>
    </source>
</evidence>
<sequence>MQLHTLAALAAPILQRDVCAFSALVDVMVALMEDAVDPGLVNLQLLDQIAAVYRLDHMEVYARCQQQGISMRFYQIFGLHLHRLHGICPGMVQHMVEDLAEPYWALDELKVELWLYILLQRWLDAGQPLVSELDVEHFQFSADIRRYYATLSLEERQEIGQQLYESQAIRSSVLKMMSSKRHWSLQLAARLVALQPLLKEPGLQLDELVQRCSAAHSSNQEPGLVLGLKRLIGERGRLERKHWLPLLNYALRLVEPVQPVYLRHQAAQLCQLLARSGLKDQIGLGSANVDVELVGRFARLVLLLLLDEAEWVRHWAAQLVCSTEFRSEFGGQQEAKSRGDILPSAVTLEFLEMVVGSVEQQAGQPVFLLRLFQLIAEPFLATEAKDDSEQVQLQEDGEVEVFDKQEINLYCEPLLVLCELAAAFRAQFGDSEELMATINALALPSYLSSIQEHLMCAS</sequence>
<reference evidence="1" key="1">
    <citation type="journal article" date="2023" name="Genome Biol. Evol.">
        <title>Long-read-based Genome Assembly of Drosophila gunungcola Reveals Fewer Chemosensory Genes in Flower-breeding Species.</title>
        <authorList>
            <person name="Negi A."/>
            <person name="Liao B.Y."/>
            <person name="Yeh S.D."/>
        </authorList>
    </citation>
    <scope>NUCLEOTIDE SEQUENCE</scope>
    <source>
        <tissue evidence="1">Thorax</tissue>
    </source>
</reference>
<dbReference type="Proteomes" id="UP001059596">
    <property type="component" value="Unassembled WGS sequence"/>
</dbReference>
<gene>
    <name evidence="1" type="ORF">M5D96_013481</name>
</gene>